<dbReference type="Gene3D" id="1.10.10.1200">
    <property type="entry name" value="MAGE homology domain, winged helix WH1 motif"/>
    <property type="match status" value="1"/>
</dbReference>
<dbReference type="InterPro" id="IPR041899">
    <property type="entry name" value="MAGE_WH2"/>
</dbReference>
<keyword evidence="4" id="KW-1185">Reference proteome</keyword>
<evidence type="ECO:0000313" key="4">
    <source>
        <dbReference type="Proteomes" id="UP001258017"/>
    </source>
</evidence>
<evidence type="ECO:0000259" key="2">
    <source>
        <dbReference type="PROSITE" id="PS50838"/>
    </source>
</evidence>
<comment type="caution">
    <text evidence="3">The sequence shown here is derived from an EMBL/GenBank/DDBJ whole genome shotgun (WGS) entry which is preliminary data.</text>
</comment>
<reference evidence="3" key="2">
    <citation type="journal article" date="2023" name="Commun. Biol.">
        <title>Intrasexual cuticular hydrocarbon dimorphism in a wasp sheds light on hydrocarbon biosynthesis genes in Hymenoptera.</title>
        <authorList>
            <person name="Moris V.C."/>
            <person name="Podsiadlowski L."/>
            <person name="Martin S."/>
            <person name="Oeyen J.P."/>
            <person name="Donath A."/>
            <person name="Petersen M."/>
            <person name="Wilbrandt J."/>
            <person name="Misof B."/>
            <person name="Liedtke D."/>
            <person name="Thamm M."/>
            <person name="Scheiner R."/>
            <person name="Schmitt T."/>
            <person name="Niehuis O."/>
        </authorList>
    </citation>
    <scope>NUCLEOTIDE SEQUENCE</scope>
    <source>
        <strain evidence="3">GBR_01_08_01A</strain>
    </source>
</reference>
<dbReference type="EMBL" id="JAIFRP010004406">
    <property type="protein sequence ID" value="KAK2576244.1"/>
    <property type="molecule type" value="Genomic_DNA"/>
</dbReference>
<evidence type="ECO:0000256" key="1">
    <source>
        <dbReference type="SAM" id="MobiDB-lite"/>
    </source>
</evidence>
<dbReference type="Pfam" id="PF01454">
    <property type="entry name" value="MAGE"/>
    <property type="match status" value="2"/>
</dbReference>
<dbReference type="InterPro" id="IPR037445">
    <property type="entry name" value="MAGE"/>
</dbReference>
<dbReference type="AlphaFoldDB" id="A0AAD9VIV3"/>
<proteinExistence type="predicted"/>
<dbReference type="PANTHER" id="PTHR11736">
    <property type="entry name" value="MELANOMA-ASSOCIATED ANTIGEN MAGE ANTIGEN"/>
    <property type="match status" value="1"/>
</dbReference>
<protein>
    <recommendedName>
        <fullName evidence="2">MAGE domain-containing protein</fullName>
    </recommendedName>
</protein>
<feature type="region of interest" description="Disordered" evidence="1">
    <location>
        <begin position="1"/>
        <end position="56"/>
    </location>
</feature>
<dbReference type="FunFam" id="1.10.10.1210:FF:000001">
    <property type="entry name" value="melanoma-associated antigen D1"/>
    <property type="match status" value="1"/>
</dbReference>
<dbReference type="PANTHER" id="PTHR11736:SF14">
    <property type="entry name" value="NSE3 HOMOLOG, SMC5-SMC6 COMPLEX COMPONENT"/>
    <property type="match status" value="1"/>
</dbReference>
<feature type="compositionally biased region" description="Basic and acidic residues" evidence="1">
    <location>
        <begin position="40"/>
        <end position="49"/>
    </location>
</feature>
<gene>
    <name evidence="3" type="ORF">KPH14_005612</name>
</gene>
<accession>A0AAD9VIV3</accession>
<feature type="domain" description="MAGE" evidence="2">
    <location>
        <begin position="100"/>
        <end position="296"/>
    </location>
</feature>
<dbReference type="Proteomes" id="UP001258017">
    <property type="component" value="Unassembled WGS sequence"/>
</dbReference>
<dbReference type="Gene3D" id="1.10.10.1210">
    <property type="entry name" value="MAGE homology domain, winged helix WH2 motif"/>
    <property type="match status" value="1"/>
</dbReference>
<sequence>MRRSRRSKRNFQVVDDSTSTSEEEHDDIYPSTSRGMRKHLSQDSGEKRMKGSSASRNVRLSGRNALSQGSVNSDLDIVIREKIKNTGPNSISKQEEIDFAGKVIPYLFVVEKRKHAIQKVNIVKHILGGSTKNFRQIIERVKSLLSQVFGYKLVDIGGGKYILVNEIKNDLPHLNFKQPVKAQQVLLFIILAHIFMCESVCKEETLWDFLRCLDIVKEDNFQHEYFGNVQRLVNTDFITQHYLEKAVIEEGENPKFEYRWGPRAEHEVSRRDCLEFVSKIYGGRPINSWTQQYKEMLQKEKSEES</sequence>
<dbReference type="SMART" id="SM01373">
    <property type="entry name" value="MAGE"/>
    <property type="match status" value="1"/>
</dbReference>
<dbReference type="InterPro" id="IPR002190">
    <property type="entry name" value="MHD_dom"/>
</dbReference>
<reference evidence="3" key="1">
    <citation type="submission" date="2021-08" db="EMBL/GenBank/DDBJ databases">
        <authorList>
            <person name="Misof B."/>
            <person name="Oliver O."/>
            <person name="Podsiadlowski L."/>
            <person name="Donath A."/>
            <person name="Peters R."/>
            <person name="Mayer C."/>
            <person name="Rust J."/>
            <person name="Gunkel S."/>
            <person name="Lesny P."/>
            <person name="Martin S."/>
            <person name="Oeyen J.P."/>
            <person name="Petersen M."/>
            <person name="Panagiotis P."/>
            <person name="Wilbrandt J."/>
            <person name="Tanja T."/>
        </authorList>
    </citation>
    <scope>NUCLEOTIDE SEQUENCE</scope>
    <source>
        <strain evidence="3">GBR_01_08_01A</strain>
        <tissue evidence="3">Thorax + abdomen</tissue>
    </source>
</reference>
<dbReference type="PROSITE" id="PS50838">
    <property type="entry name" value="MAGE"/>
    <property type="match status" value="1"/>
</dbReference>
<organism evidence="3 4">
    <name type="scientific">Odynerus spinipes</name>
    <dbReference type="NCBI Taxonomy" id="1348599"/>
    <lineage>
        <taxon>Eukaryota</taxon>
        <taxon>Metazoa</taxon>
        <taxon>Ecdysozoa</taxon>
        <taxon>Arthropoda</taxon>
        <taxon>Hexapoda</taxon>
        <taxon>Insecta</taxon>
        <taxon>Pterygota</taxon>
        <taxon>Neoptera</taxon>
        <taxon>Endopterygota</taxon>
        <taxon>Hymenoptera</taxon>
        <taxon>Apocrita</taxon>
        <taxon>Aculeata</taxon>
        <taxon>Vespoidea</taxon>
        <taxon>Vespidae</taxon>
        <taxon>Eumeninae</taxon>
        <taxon>Odynerus</taxon>
    </lineage>
</organism>
<evidence type="ECO:0000313" key="3">
    <source>
        <dbReference type="EMBL" id="KAK2576244.1"/>
    </source>
</evidence>
<dbReference type="GO" id="GO:0005634">
    <property type="term" value="C:nucleus"/>
    <property type="evidence" value="ECO:0007669"/>
    <property type="project" value="TreeGrafter"/>
</dbReference>
<name>A0AAD9VIV3_9HYME</name>
<dbReference type="InterPro" id="IPR041898">
    <property type="entry name" value="MAGE_WH1"/>
</dbReference>